<protein>
    <recommendedName>
        <fullName evidence="2">CARDB domain-containing protein</fullName>
    </recommendedName>
</protein>
<dbReference type="InterPro" id="IPR011635">
    <property type="entry name" value="CARDB"/>
</dbReference>
<evidence type="ECO:0000313" key="3">
    <source>
        <dbReference type="EMBL" id="CAA9286555.1"/>
    </source>
</evidence>
<dbReference type="AlphaFoldDB" id="A0A6J4JSN8"/>
<dbReference type="GO" id="GO:0005975">
    <property type="term" value="P:carbohydrate metabolic process"/>
    <property type="evidence" value="ECO:0007669"/>
    <property type="project" value="UniProtKB-ARBA"/>
</dbReference>
<feature type="compositionally biased region" description="Pro residues" evidence="1">
    <location>
        <begin position="77"/>
        <end position="88"/>
    </location>
</feature>
<proteinExistence type="predicted"/>
<dbReference type="InterPro" id="IPR013783">
    <property type="entry name" value="Ig-like_fold"/>
</dbReference>
<evidence type="ECO:0000259" key="2">
    <source>
        <dbReference type="Pfam" id="PF07705"/>
    </source>
</evidence>
<dbReference type="Pfam" id="PF07705">
    <property type="entry name" value="CARDB"/>
    <property type="match status" value="1"/>
</dbReference>
<gene>
    <name evidence="3" type="ORF">AVDCRST_MAG41-4030</name>
</gene>
<accession>A0A6J4JSN8</accession>
<sequence>MLIPLVATRDAPTAGQDLAGRGRAADPSGGGMVPAVPGDPPAAPGPALAPLSPVPPRAVPPTGALPTEGPRTTGPATTPPPTTSPPGAPATTRPAGTPAPPAGADLEVTEVSTVPDQLAEGYVATFRATVRNVGTAASPPGSPDIVFLLDGVPVSWSRSDTSSLRPGEERLYVADGGPVSATWTATRGRYRLVAIVDAGDRIAEPSERNNSATTAFRIR</sequence>
<feature type="domain" description="CARDB" evidence="2">
    <location>
        <begin position="104"/>
        <end position="213"/>
    </location>
</feature>
<feature type="compositionally biased region" description="Low complexity" evidence="1">
    <location>
        <begin position="60"/>
        <end position="76"/>
    </location>
</feature>
<organism evidence="3">
    <name type="scientific">uncultured Mycobacteriales bacterium</name>
    <dbReference type="NCBI Taxonomy" id="581187"/>
    <lineage>
        <taxon>Bacteria</taxon>
        <taxon>Bacillati</taxon>
        <taxon>Actinomycetota</taxon>
        <taxon>Actinomycetes</taxon>
        <taxon>Mycobacteriales</taxon>
        <taxon>environmental samples</taxon>
    </lineage>
</organism>
<feature type="region of interest" description="Disordered" evidence="1">
    <location>
        <begin position="1"/>
        <end position="104"/>
    </location>
</feature>
<name>A0A6J4JSN8_9ACTN</name>
<dbReference type="Gene3D" id="2.60.40.10">
    <property type="entry name" value="Immunoglobulins"/>
    <property type="match status" value="1"/>
</dbReference>
<evidence type="ECO:0000256" key="1">
    <source>
        <dbReference type="SAM" id="MobiDB-lite"/>
    </source>
</evidence>
<reference evidence="3" key="1">
    <citation type="submission" date="2020-02" db="EMBL/GenBank/DDBJ databases">
        <authorList>
            <person name="Meier V. D."/>
        </authorList>
    </citation>
    <scope>NUCLEOTIDE SEQUENCE</scope>
    <source>
        <strain evidence="3">AVDCRST_MAG41</strain>
    </source>
</reference>
<dbReference type="EMBL" id="CADCTP010000380">
    <property type="protein sequence ID" value="CAA9286555.1"/>
    <property type="molecule type" value="Genomic_DNA"/>
</dbReference>